<organism evidence="11 13">
    <name type="scientific">Caenorhabditis briggsae</name>
    <dbReference type="NCBI Taxonomy" id="6238"/>
    <lineage>
        <taxon>Eukaryota</taxon>
        <taxon>Metazoa</taxon>
        <taxon>Ecdysozoa</taxon>
        <taxon>Nematoda</taxon>
        <taxon>Chromadorea</taxon>
        <taxon>Rhabditida</taxon>
        <taxon>Rhabditina</taxon>
        <taxon>Rhabditomorpha</taxon>
        <taxon>Rhabditoidea</taxon>
        <taxon>Rhabditidae</taxon>
        <taxon>Peloderinae</taxon>
        <taxon>Caenorhabditis</taxon>
    </lineage>
</organism>
<feature type="chain" id="PRO_5044707597" description="EGF-like domain-containing protein" evidence="8">
    <location>
        <begin position="16"/>
        <end position="261"/>
    </location>
</feature>
<protein>
    <recommendedName>
        <fullName evidence="9">EGF-like domain-containing protein</fullName>
    </recommendedName>
</protein>
<dbReference type="EMBL" id="CP090896">
    <property type="protein sequence ID" value="ULT83702.1"/>
    <property type="molecule type" value="Genomic_DNA"/>
</dbReference>
<dbReference type="PROSITE" id="PS50026">
    <property type="entry name" value="EGF_3"/>
    <property type="match status" value="2"/>
</dbReference>
<gene>
    <name evidence="10" type="ORF">L3Y34_012749</name>
    <name evidence="11" type="ORF">L5515_018601</name>
</gene>
<dbReference type="GO" id="GO:0045597">
    <property type="term" value="P:positive regulation of cell differentiation"/>
    <property type="evidence" value="ECO:0007669"/>
    <property type="project" value="UniProtKB-ARBA"/>
</dbReference>
<dbReference type="InterPro" id="IPR001881">
    <property type="entry name" value="EGF-like_Ca-bd_dom"/>
</dbReference>
<dbReference type="InterPro" id="IPR000152">
    <property type="entry name" value="EGF-type_Asp/Asn_hydroxyl_site"/>
</dbReference>
<dbReference type="FunFam" id="2.10.25.10:FF:000066">
    <property type="entry name" value="FAT atypical cadherin 4"/>
    <property type="match status" value="1"/>
</dbReference>
<keyword evidence="13" id="KW-1185">Reference proteome</keyword>
<comment type="caution">
    <text evidence="6">Lacks conserved residue(s) required for the propagation of feature annotation.</text>
</comment>
<evidence type="ECO:0000313" key="12">
    <source>
        <dbReference type="Proteomes" id="UP000827892"/>
    </source>
</evidence>
<dbReference type="InterPro" id="IPR051022">
    <property type="entry name" value="Notch_Cell-Fate_Det"/>
</dbReference>
<dbReference type="PANTHER" id="PTHR24049:SF22">
    <property type="entry name" value="DROSOPHILA CRUMBS HOMOLOG"/>
    <property type="match status" value="1"/>
</dbReference>
<evidence type="ECO:0000313" key="11">
    <source>
        <dbReference type="EMBL" id="UMM42965.1"/>
    </source>
</evidence>
<keyword evidence="3" id="KW-0677">Repeat</keyword>
<keyword evidence="7" id="KW-1133">Transmembrane helix</keyword>
<evidence type="ECO:0000313" key="13">
    <source>
        <dbReference type="Proteomes" id="UP000829354"/>
    </source>
</evidence>
<dbReference type="EMBL" id="CP092625">
    <property type="protein sequence ID" value="UMM42965.1"/>
    <property type="molecule type" value="Genomic_DNA"/>
</dbReference>
<keyword evidence="1 6" id="KW-0245">EGF-like domain</keyword>
<evidence type="ECO:0000256" key="6">
    <source>
        <dbReference type="PROSITE-ProRule" id="PRU00076"/>
    </source>
</evidence>
<dbReference type="AlphaFoldDB" id="A0AAE9JSV7"/>
<evidence type="ECO:0000313" key="10">
    <source>
        <dbReference type="EMBL" id="ULT83702.1"/>
    </source>
</evidence>
<evidence type="ECO:0000256" key="5">
    <source>
        <dbReference type="ARBA" id="ARBA00023180"/>
    </source>
</evidence>
<reference evidence="11 13" key="1">
    <citation type="submission" date="2022-04" db="EMBL/GenBank/DDBJ databases">
        <title>Chromosome-level reference genomes for two strains of Caenorhabditis briggsae: an improved platform for comparative genomics.</title>
        <authorList>
            <person name="Stevens L."/>
            <person name="Andersen E."/>
        </authorList>
    </citation>
    <scope>NUCLEOTIDE SEQUENCE [LARGE SCALE GENOMIC DNA]</scope>
    <source>
        <strain evidence="11">VX34</strain>
        <tissue evidence="11">Whole-organism</tissue>
    </source>
</reference>
<dbReference type="Gene3D" id="2.10.25.10">
    <property type="entry name" value="Laminin"/>
    <property type="match status" value="2"/>
</dbReference>
<keyword evidence="2 8" id="KW-0732">Signal</keyword>
<dbReference type="Pfam" id="PF00008">
    <property type="entry name" value="EGF"/>
    <property type="match status" value="1"/>
</dbReference>
<keyword evidence="5" id="KW-0325">Glycoprotein</keyword>
<dbReference type="InterPro" id="IPR000742">
    <property type="entry name" value="EGF"/>
</dbReference>
<evidence type="ECO:0000256" key="4">
    <source>
        <dbReference type="ARBA" id="ARBA00023157"/>
    </source>
</evidence>
<dbReference type="PANTHER" id="PTHR24049">
    <property type="entry name" value="CRUMBS FAMILY MEMBER"/>
    <property type="match status" value="1"/>
</dbReference>
<dbReference type="Proteomes" id="UP000827892">
    <property type="component" value="Chromosome X"/>
</dbReference>
<dbReference type="CDD" id="cd00054">
    <property type="entry name" value="EGF_CA"/>
    <property type="match status" value="2"/>
</dbReference>
<dbReference type="InterPro" id="IPR013032">
    <property type="entry name" value="EGF-like_CS"/>
</dbReference>
<evidence type="ECO:0000256" key="1">
    <source>
        <dbReference type="ARBA" id="ARBA00022536"/>
    </source>
</evidence>
<feature type="transmembrane region" description="Helical" evidence="7">
    <location>
        <begin position="173"/>
        <end position="193"/>
    </location>
</feature>
<sequence length="261" mass="29043">MIVVSIVLLIPFIQFKVLFIGESPPGNAIMAITVSELLNGVASRLVYEGSPCDSHPCWNEGKCILNGSSSYHCECPPAFIGPQCEYRLFEICRSIRCRSSTSPICQVGSFFANCSFVNQQDFLSSCISTHCLNNGTCSNTTGSYRCICPPTFHGPFCQFDVNATNYSWSALEIALLFFVVFMIAFAIFIVCCASSNRMGFYISVPNKHYNRWAEEDDMFDDLPTENGEQLMAMADIRKGIVVSRTRETVLEDLEDSAILQL</sequence>
<dbReference type="Proteomes" id="UP000829354">
    <property type="component" value="Chromosome X"/>
</dbReference>
<evidence type="ECO:0000256" key="3">
    <source>
        <dbReference type="ARBA" id="ARBA00022737"/>
    </source>
</evidence>
<evidence type="ECO:0000256" key="2">
    <source>
        <dbReference type="ARBA" id="ARBA00022729"/>
    </source>
</evidence>
<evidence type="ECO:0000256" key="7">
    <source>
        <dbReference type="SAM" id="Phobius"/>
    </source>
</evidence>
<keyword evidence="4 6" id="KW-1015">Disulfide bond</keyword>
<feature type="disulfide bond" evidence="6">
    <location>
        <begin position="75"/>
        <end position="84"/>
    </location>
</feature>
<dbReference type="PROSITE" id="PS00010">
    <property type="entry name" value="ASX_HYDROXYL"/>
    <property type="match status" value="1"/>
</dbReference>
<feature type="disulfide bond" evidence="6">
    <location>
        <begin position="148"/>
        <end position="157"/>
    </location>
</feature>
<dbReference type="SMART" id="SM00179">
    <property type="entry name" value="EGF_CA"/>
    <property type="match status" value="2"/>
</dbReference>
<feature type="signal peptide" evidence="8">
    <location>
        <begin position="1"/>
        <end position="15"/>
    </location>
</feature>
<evidence type="ECO:0000259" key="9">
    <source>
        <dbReference type="PROSITE" id="PS50026"/>
    </source>
</evidence>
<dbReference type="GO" id="GO:0005886">
    <property type="term" value="C:plasma membrane"/>
    <property type="evidence" value="ECO:0007669"/>
    <property type="project" value="UniProtKB-ARBA"/>
</dbReference>
<feature type="domain" description="EGF-like" evidence="9">
    <location>
        <begin position="122"/>
        <end position="158"/>
    </location>
</feature>
<name>A0AAE9JSV7_CAEBR</name>
<dbReference type="Pfam" id="PF12661">
    <property type="entry name" value="hEGF"/>
    <property type="match status" value="1"/>
</dbReference>
<dbReference type="PROSITE" id="PS00022">
    <property type="entry name" value="EGF_1"/>
    <property type="match status" value="2"/>
</dbReference>
<reference evidence="10 12" key="2">
    <citation type="submission" date="2022-05" db="EMBL/GenBank/DDBJ databases">
        <title>Chromosome-level reference genomes for two strains of Caenorhabditis briggsae: an improved platform for comparative genomics.</title>
        <authorList>
            <person name="Stevens L."/>
            <person name="Andersen E.C."/>
        </authorList>
    </citation>
    <scope>NUCLEOTIDE SEQUENCE [LARGE SCALE GENOMIC DNA]</scope>
    <source>
        <strain evidence="10">QX1410_ONT</strain>
        <tissue evidence="10">Whole-organism</tissue>
    </source>
</reference>
<feature type="domain" description="EGF-like" evidence="9">
    <location>
        <begin position="48"/>
        <end position="85"/>
    </location>
</feature>
<proteinExistence type="predicted"/>
<dbReference type="GO" id="GO:0005509">
    <property type="term" value="F:calcium ion binding"/>
    <property type="evidence" value="ECO:0007669"/>
    <property type="project" value="InterPro"/>
</dbReference>
<keyword evidence="7" id="KW-0812">Transmembrane</keyword>
<keyword evidence="7" id="KW-0472">Membrane</keyword>
<dbReference type="FunFam" id="2.10.25.10:FF:000012">
    <property type="entry name" value="Delta-like protein"/>
    <property type="match status" value="1"/>
</dbReference>
<dbReference type="SMART" id="SM00181">
    <property type="entry name" value="EGF"/>
    <property type="match status" value="2"/>
</dbReference>
<accession>A0AAE9JSV7</accession>
<dbReference type="SUPFAM" id="SSF57196">
    <property type="entry name" value="EGF/Laminin"/>
    <property type="match status" value="2"/>
</dbReference>
<evidence type="ECO:0000256" key="8">
    <source>
        <dbReference type="SAM" id="SignalP"/>
    </source>
</evidence>